<dbReference type="RefSeq" id="WP_181657496.1">
    <property type="nucleotide sequence ID" value="NZ_JACEHE010000006.1"/>
</dbReference>
<keyword evidence="2" id="KW-0813">Transport</keyword>
<dbReference type="InterPro" id="IPR017871">
    <property type="entry name" value="ABC_transporter-like_CS"/>
</dbReference>
<dbReference type="PANTHER" id="PTHR43790:SF9">
    <property type="entry name" value="GALACTOFURANOSE TRANSPORTER ATP-BINDING PROTEIN YTFR"/>
    <property type="match status" value="1"/>
</dbReference>
<dbReference type="CDD" id="cd03215">
    <property type="entry name" value="ABC_Carb_Monos_II"/>
    <property type="match status" value="1"/>
</dbReference>
<evidence type="ECO:0000313" key="12">
    <source>
        <dbReference type="Proteomes" id="UP000545761"/>
    </source>
</evidence>
<dbReference type="GO" id="GO:0005886">
    <property type="term" value="C:plasma membrane"/>
    <property type="evidence" value="ECO:0007669"/>
    <property type="project" value="UniProtKB-SubCell"/>
</dbReference>
<dbReference type="PROSITE" id="PS00211">
    <property type="entry name" value="ABC_TRANSPORTER_1"/>
    <property type="match status" value="1"/>
</dbReference>
<evidence type="ECO:0000313" key="11">
    <source>
        <dbReference type="EMBL" id="MBA2946564.1"/>
    </source>
</evidence>
<evidence type="ECO:0000256" key="9">
    <source>
        <dbReference type="SAM" id="MobiDB-lite"/>
    </source>
</evidence>
<feature type="domain" description="ABC transporter" evidence="10">
    <location>
        <begin position="261"/>
        <end position="504"/>
    </location>
</feature>
<comment type="caution">
    <text evidence="11">The sequence shown here is derived from an EMBL/GenBank/DDBJ whole genome shotgun (WGS) entry which is preliminary data.</text>
</comment>
<feature type="domain" description="ABC transporter" evidence="10">
    <location>
        <begin position="8"/>
        <end position="245"/>
    </location>
</feature>
<evidence type="ECO:0000256" key="1">
    <source>
        <dbReference type="ARBA" id="ARBA00004202"/>
    </source>
</evidence>
<evidence type="ECO:0000256" key="7">
    <source>
        <dbReference type="ARBA" id="ARBA00022967"/>
    </source>
</evidence>
<dbReference type="SUPFAM" id="SSF52540">
    <property type="entry name" value="P-loop containing nucleoside triphosphate hydrolases"/>
    <property type="match status" value="2"/>
</dbReference>
<reference evidence="11 12" key="1">
    <citation type="submission" date="2020-07" db="EMBL/GenBank/DDBJ databases">
        <title>Streptomyces isolated from Indian soil.</title>
        <authorList>
            <person name="Mandal S."/>
            <person name="Maiti P.K."/>
        </authorList>
    </citation>
    <scope>NUCLEOTIDE SEQUENCE [LARGE SCALE GENOMIC DNA]</scope>
    <source>
        <strain evidence="11 12">PSKA28</strain>
    </source>
</reference>
<dbReference type="PROSITE" id="PS50893">
    <property type="entry name" value="ABC_TRANSPORTER_2"/>
    <property type="match status" value="2"/>
</dbReference>
<proteinExistence type="predicted"/>
<evidence type="ECO:0000256" key="8">
    <source>
        <dbReference type="ARBA" id="ARBA00023136"/>
    </source>
</evidence>
<dbReference type="Gene3D" id="3.40.50.300">
    <property type="entry name" value="P-loop containing nucleotide triphosphate hydrolases"/>
    <property type="match status" value="2"/>
</dbReference>
<keyword evidence="3" id="KW-1003">Cell membrane</keyword>
<evidence type="ECO:0000256" key="5">
    <source>
        <dbReference type="ARBA" id="ARBA00022741"/>
    </source>
</evidence>
<dbReference type="SMART" id="SM00382">
    <property type="entry name" value="AAA"/>
    <property type="match status" value="2"/>
</dbReference>
<evidence type="ECO:0000256" key="2">
    <source>
        <dbReference type="ARBA" id="ARBA00022448"/>
    </source>
</evidence>
<evidence type="ECO:0000259" key="10">
    <source>
        <dbReference type="PROSITE" id="PS50893"/>
    </source>
</evidence>
<dbReference type="CDD" id="cd03216">
    <property type="entry name" value="ABC_Carb_Monos_I"/>
    <property type="match status" value="1"/>
</dbReference>
<feature type="region of interest" description="Disordered" evidence="9">
    <location>
        <begin position="386"/>
        <end position="405"/>
    </location>
</feature>
<evidence type="ECO:0000256" key="3">
    <source>
        <dbReference type="ARBA" id="ARBA00022475"/>
    </source>
</evidence>
<dbReference type="InterPro" id="IPR027417">
    <property type="entry name" value="P-loop_NTPase"/>
</dbReference>
<name>A0A7W0I914_9ACTN</name>
<dbReference type="FunFam" id="3.40.50.300:FF:000127">
    <property type="entry name" value="Ribose import ATP-binding protein RbsA"/>
    <property type="match status" value="1"/>
</dbReference>
<dbReference type="InterPro" id="IPR050107">
    <property type="entry name" value="ABC_carbohydrate_import_ATPase"/>
</dbReference>
<protein>
    <submittedName>
        <fullName evidence="11">Sugar ABC transporter ATP-binding protein</fullName>
    </submittedName>
</protein>
<dbReference type="AlphaFoldDB" id="A0A7W0I914"/>
<dbReference type="Pfam" id="PF00005">
    <property type="entry name" value="ABC_tran"/>
    <property type="match status" value="2"/>
</dbReference>
<dbReference type="GO" id="GO:0005524">
    <property type="term" value="F:ATP binding"/>
    <property type="evidence" value="ECO:0007669"/>
    <property type="project" value="UniProtKB-KW"/>
</dbReference>
<keyword evidence="7" id="KW-1278">Translocase</keyword>
<comment type="subcellular location">
    <subcellularLocation>
        <location evidence="1">Cell membrane</location>
        <topology evidence="1">Peripheral membrane protein</topology>
    </subcellularLocation>
</comment>
<dbReference type="GO" id="GO:0016887">
    <property type="term" value="F:ATP hydrolysis activity"/>
    <property type="evidence" value="ECO:0007669"/>
    <property type="project" value="InterPro"/>
</dbReference>
<dbReference type="PANTHER" id="PTHR43790">
    <property type="entry name" value="CARBOHYDRATE TRANSPORT ATP-BINDING PROTEIN MG119-RELATED"/>
    <property type="match status" value="1"/>
</dbReference>
<evidence type="ECO:0000256" key="6">
    <source>
        <dbReference type="ARBA" id="ARBA00022840"/>
    </source>
</evidence>
<gene>
    <name evidence="11" type="ORF">H1D24_12275</name>
</gene>
<evidence type="ECO:0000256" key="4">
    <source>
        <dbReference type="ARBA" id="ARBA00022737"/>
    </source>
</evidence>
<sequence>MAPEPPLLTMSGITKSFPGVRALDGVDLEVQAGEVHCLLGQNGAGKSTLIKVLAGAHQPDDGAITWRSERVVLRSPIAAMRLGIATIYQELDLVEGLSVAENVFLGHEPTAAGFVVRGREARARAAALLKRLGHPEIDPARLVGDLSAAQQQIVSMARALSHDVRLIVMDEPSAALDPDEVDNLFRIVRDLTADGVAVVYISHRLEEIRTIGDRVTVLKDGRAVAVGLPAKATPTREVVALMTGRNVEYVFPDRPSGAGAARPSPVLTTEGLARDGEFAPLDLELRPGEIVGLAGLVGSGRSEILETVYGARKPSAGRVLVDGKPLKPGSVRAAVRAGLGLAPEERKAQALLMLESVTRNVSVSSMSRFSRGGWLDRSAERDAARKATRELSLRPDNPSVPVRTLSGGNQQKAVLARWLLRGCRVLLLDEPTRGVDVGARAELYAVIRRLADDGLAVLLVSSEVPEVLGLADRVLVLREGHVVHTAPARELDEHRVLDLVMEGSSVTSTTTGAPVTTEGSPTS</sequence>
<organism evidence="11 12">
    <name type="scientific">Streptomyces himalayensis subsp. himalayensis</name>
    <dbReference type="NCBI Taxonomy" id="2756131"/>
    <lineage>
        <taxon>Bacteria</taxon>
        <taxon>Bacillati</taxon>
        <taxon>Actinomycetota</taxon>
        <taxon>Actinomycetes</taxon>
        <taxon>Kitasatosporales</taxon>
        <taxon>Streptomycetaceae</taxon>
        <taxon>Streptomyces</taxon>
        <taxon>Streptomyces himalayensis</taxon>
    </lineage>
</organism>
<keyword evidence="8" id="KW-0472">Membrane</keyword>
<keyword evidence="6 11" id="KW-0067">ATP-binding</keyword>
<dbReference type="InterPro" id="IPR003439">
    <property type="entry name" value="ABC_transporter-like_ATP-bd"/>
</dbReference>
<accession>A0A7W0I914</accession>
<dbReference type="EMBL" id="JACEHE010000006">
    <property type="protein sequence ID" value="MBA2946564.1"/>
    <property type="molecule type" value="Genomic_DNA"/>
</dbReference>
<keyword evidence="5" id="KW-0547">Nucleotide-binding</keyword>
<dbReference type="Proteomes" id="UP000545761">
    <property type="component" value="Unassembled WGS sequence"/>
</dbReference>
<dbReference type="InterPro" id="IPR003593">
    <property type="entry name" value="AAA+_ATPase"/>
</dbReference>
<keyword evidence="4" id="KW-0677">Repeat</keyword>